<feature type="compositionally biased region" description="Polar residues" evidence="1">
    <location>
        <begin position="30"/>
        <end position="44"/>
    </location>
</feature>
<reference evidence="2" key="1">
    <citation type="journal article" name="BMC Genomics">
        <title>Long-read sequencing and de novo genome assembly of marine medaka (Oryzias melastigma).</title>
        <authorList>
            <person name="Liang P."/>
            <person name="Saqib H.S.A."/>
            <person name="Ni X."/>
            <person name="Shen Y."/>
        </authorList>
    </citation>
    <scope>NUCLEOTIDE SEQUENCE</scope>
    <source>
        <strain evidence="2">Bigg-433</strain>
    </source>
</reference>
<accession>A0A834FSU2</accession>
<sequence length="265" mass="28472">MDSTKPTSQEENTDKRNVIEFKEADKDQVSSKQKTNSGPILSACSTRPGCTLLPDIRRRVAVFAVTLAATLPERSVSTHEASRSVASWKRRLTAMGVLPRDRPQQGTGKTPLKAGPRAAAEAVQRLLFPTPGGANKIYPLSYPNLITGVRREPLWSVARIHRAVPALTIQGLIADKMSLCLKVGDTSAVKNVPSSLVQTALTSTQHPQLSSPAGAQADIYSAYTAKSMLSPLGLSLLLEVSLDCCRGEREKKTAGSLSVTLPQCR</sequence>
<feature type="compositionally biased region" description="Basic and acidic residues" evidence="1">
    <location>
        <begin position="12"/>
        <end position="29"/>
    </location>
</feature>
<dbReference type="EMBL" id="WKFB01000002">
    <property type="protein sequence ID" value="KAF6739898.1"/>
    <property type="molecule type" value="Genomic_DNA"/>
</dbReference>
<dbReference type="AlphaFoldDB" id="A0A834FSU2"/>
<name>A0A834FSU2_ORYME</name>
<evidence type="ECO:0000313" key="2">
    <source>
        <dbReference type="EMBL" id="KAF6739898.1"/>
    </source>
</evidence>
<proteinExistence type="predicted"/>
<feature type="compositionally biased region" description="Polar residues" evidence="1">
    <location>
        <begin position="1"/>
        <end position="10"/>
    </location>
</feature>
<dbReference type="Proteomes" id="UP000646548">
    <property type="component" value="Unassembled WGS sequence"/>
</dbReference>
<organism evidence="2 3">
    <name type="scientific">Oryzias melastigma</name>
    <name type="common">Marine medaka</name>
    <dbReference type="NCBI Taxonomy" id="30732"/>
    <lineage>
        <taxon>Eukaryota</taxon>
        <taxon>Metazoa</taxon>
        <taxon>Chordata</taxon>
        <taxon>Craniata</taxon>
        <taxon>Vertebrata</taxon>
        <taxon>Euteleostomi</taxon>
        <taxon>Actinopterygii</taxon>
        <taxon>Neopterygii</taxon>
        <taxon>Teleostei</taxon>
        <taxon>Neoteleostei</taxon>
        <taxon>Acanthomorphata</taxon>
        <taxon>Ovalentaria</taxon>
        <taxon>Atherinomorphae</taxon>
        <taxon>Beloniformes</taxon>
        <taxon>Adrianichthyidae</taxon>
        <taxon>Oryziinae</taxon>
        <taxon>Oryzias</taxon>
    </lineage>
</organism>
<evidence type="ECO:0000256" key="1">
    <source>
        <dbReference type="SAM" id="MobiDB-lite"/>
    </source>
</evidence>
<evidence type="ECO:0000313" key="3">
    <source>
        <dbReference type="Proteomes" id="UP000646548"/>
    </source>
</evidence>
<comment type="caution">
    <text evidence="2">The sequence shown here is derived from an EMBL/GenBank/DDBJ whole genome shotgun (WGS) entry which is preliminary data.</text>
</comment>
<gene>
    <name evidence="2" type="ORF">FQA47_023930</name>
</gene>
<protein>
    <submittedName>
        <fullName evidence="2">Uncharacterized protein</fullName>
    </submittedName>
</protein>
<feature type="region of interest" description="Disordered" evidence="1">
    <location>
        <begin position="1"/>
        <end position="44"/>
    </location>
</feature>